<name>A0A7R9TF44_MICPS</name>
<evidence type="ECO:0000313" key="2">
    <source>
        <dbReference type="EMBL" id="CAD8233591.1"/>
    </source>
</evidence>
<sequence>MTTALATVASRPVAFTVTCDSSRTSSNRVSSPRAPTSKTAGAIPSIRPARLTPTPRSVPTPSRAAAEEEKDADASIEPCLVGWSETDENGVEAYCCEQPGGGMECRTVSNEHTECELVTNEDGELVVNCSVDDEEEDKAAKAREDDKAAKAAALRHL</sequence>
<proteinExistence type="predicted"/>
<reference evidence="2" key="1">
    <citation type="submission" date="2021-01" db="EMBL/GenBank/DDBJ databases">
        <authorList>
            <person name="Corre E."/>
            <person name="Pelletier E."/>
            <person name="Niang G."/>
            <person name="Scheremetjew M."/>
            <person name="Finn R."/>
            <person name="Kale V."/>
            <person name="Holt S."/>
            <person name="Cochrane G."/>
            <person name="Meng A."/>
            <person name="Brown T."/>
            <person name="Cohen L."/>
        </authorList>
    </citation>
    <scope>NUCLEOTIDE SEQUENCE</scope>
    <source>
        <strain evidence="2">RCC1614</strain>
    </source>
</reference>
<feature type="compositionally biased region" description="Low complexity" evidence="1">
    <location>
        <begin position="52"/>
        <end position="64"/>
    </location>
</feature>
<feature type="compositionally biased region" description="Low complexity" evidence="1">
    <location>
        <begin position="21"/>
        <end position="33"/>
    </location>
</feature>
<feature type="region of interest" description="Disordered" evidence="1">
    <location>
        <begin position="138"/>
        <end position="157"/>
    </location>
</feature>
<gene>
    <name evidence="2" type="ORF">MPUS1402_LOCUS3850</name>
</gene>
<dbReference type="AlphaFoldDB" id="A0A7R9TF44"/>
<feature type="region of interest" description="Disordered" evidence="1">
    <location>
        <begin position="19"/>
        <end position="76"/>
    </location>
</feature>
<feature type="compositionally biased region" description="Basic and acidic residues" evidence="1">
    <location>
        <begin position="138"/>
        <end position="149"/>
    </location>
</feature>
<organism evidence="2">
    <name type="scientific">Micromonas pusilla</name>
    <name type="common">Picoplanktonic green alga</name>
    <name type="synonym">Chromulina pusilla</name>
    <dbReference type="NCBI Taxonomy" id="38833"/>
    <lineage>
        <taxon>Eukaryota</taxon>
        <taxon>Viridiplantae</taxon>
        <taxon>Chlorophyta</taxon>
        <taxon>Mamiellophyceae</taxon>
        <taxon>Mamiellales</taxon>
        <taxon>Mamiellaceae</taxon>
        <taxon>Micromonas</taxon>
    </lineage>
</organism>
<accession>A0A7R9TF44</accession>
<protein>
    <submittedName>
        <fullName evidence="2">Uncharacterized protein</fullName>
    </submittedName>
</protein>
<dbReference type="EMBL" id="HBDY01005060">
    <property type="protein sequence ID" value="CAD8233591.1"/>
    <property type="molecule type" value="Transcribed_RNA"/>
</dbReference>
<evidence type="ECO:0000256" key="1">
    <source>
        <dbReference type="SAM" id="MobiDB-lite"/>
    </source>
</evidence>